<dbReference type="RefSeq" id="WP_289365773.1">
    <property type="nucleotide sequence ID" value="NZ_JAUCBP010000010.1"/>
</dbReference>
<dbReference type="SMART" id="SM00448">
    <property type="entry name" value="REC"/>
    <property type="match status" value="1"/>
</dbReference>
<proteinExistence type="predicted"/>
<evidence type="ECO:0000259" key="3">
    <source>
        <dbReference type="PROSITE" id="PS50110"/>
    </source>
</evidence>
<keyword evidence="6" id="KW-1185">Reference proteome</keyword>
<sequence length="315" mass="35439">MFSAFERTLGSSARDKILLVDDQPLNLELLRCYLESDYDVFVAGSGVEAIQQCESIEPDIILLDVNMPQMDGLETCRTLKQNPYFNDTPIVFVTAMTTEQEQQSCWDAGGDDYIPKPVHKASLRNRVRAQLNARKRSHNQRRSGALDSITQLPTRDLMEDYLQFQTKLALKNRIEMSLVLFGIDDYEKHLTYYGSEANEVMLSQVAFELREVFVDSINKVFCHSDGVFCAVLPETNRAEAWQYSSKVLNAMNIAAIPHLTSEKGHVTISAGLASLIDAGFDQHNIMSLAQKNLRSAKRRGGNNIAGWSPTGFEYI</sequence>
<comment type="caution">
    <text evidence="5">The sequence shown here is derived from an EMBL/GenBank/DDBJ whole genome shotgun (WGS) entry which is preliminary data.</text>
</comment>
<feature type="domain" description="Response regulatory" evidence="3">
    <location>
        <begin position="16"/>
        <end position="131"/>
    </location>
</feature>
<dbReference type="PANTHER" id="PTHR44591:SF3">
    <property type="entry name" value="RESPONSE REGULATORY DOMAIN-CONTAINING PROTEIN"/>
    <property type="match status" value="1"/>
</dbReference>
<dbReference type="Proteomes" id="UP001234343">
    <property type="component" value="Unassembled WGS sequence"/>
</dbReference>
<dbReference type="InterPro" id="IPR050595">
    <property type="entry name" value="Bact_response_regulator"/>
</dbReference>
<reference evidence="5 6" key="1">
    <citation type="submission" date="2023-06" db="EMBL/GenBank/DDBJ databases">
        <title>Alteromonas sp. ASW11-36 isolated from intertidal sand.</title>
        <authorList>
            <person name="Li Y."/>
        </authorList>
    </citation>
    <scope>NUCLEOTIDE SEQUENCE [LARGE SCALE GENOMIC DNA]</scope>
    <source>
        <strain evidence="5 6">ASW11-36</strain>
    </source>
</reference>
<evidence type="ECO:0000313" key="5">
    <source>
        <dbReference type="EMBL" id="MDM7861332.1"/>
    </source>
</evidence>
<evidence type="ECO:0000259" key="4">
    <source>
        <dbReference type="PROSITE" id="PS50887"/>
    </source>
</evidence>
<feature type="modified residue" description="4-aspartylphosphate" evidence="2">
    <location>
        <position position="64"/>
    </location>
</feature>
<dbReference type="EMBL" id="JAUCBP010000010">
    <property type="protein sequence ID" value="MDM7861332.1"/>
    <property type="molecule type" value="Genomic_DNA"/>
</dbReference>
<dbReference type="Pfam" id="PF00990">
    <property type="entry name" value="GGDEF"/>
    <property type="match status" value="1"/>
</dbReference>
<dbReference type="InterPro" id="IPR029787">
    <property type="entry name" value="Nucleotide_cyclase"/>
</dbReference>
<evidence type="ECO:0000256" key="2">
    <source>
        <dbReference type="PROSITE-ProRule" id="PRU00169"/>
    </source>
</evidence>
<dbReference type="Pfam" id="PF00072">
    <property type="entry name" value="Response_reg"/>
    <property type="match status" value="1"/>
</dbReference>
<evidence type="ECO:0000313" key="6">
    <source>
        <dbReference type="Proteomes" id="UP001234343"/>
    </source>
</evidence>
<gene>
    <name evidence="5" type="ORF">QTP81_12065</name>
</gene>
<name>A0ABT7T0I7_9ALTE</name>
<organism evidence="5 6">
    <name type="scientific">Alteromonas arenosi</name>
    <dbReference type="NCBI Taxonomy" id="3055817"/>
    <lineage>
        <taxon>Bacteria</taxon>
        <taxon>Pseudomonadati</taxon>
        <taxon>Pseudomonadota</taxon>
        <taxon>Gammaproteobacteria</taxon>
        <taxon>Alteromonadales</taxon>
        <taxon>Alteromonadaceae</taxon>
        <taxon>Alteromonas/Salinimonas group</taxon>
        <taxon>Alteromonas</taxon>
    </lineage>
</organism>
<evidence type="ECO:0000256" key="1">
    <source>
        <dbReference type="ARBA" id="ARBA00022553"/>
    </source>
</evidence>
<accession>A0ABT7T0I7</accession>
<dbReference type="SMART" id="SM00267">
    <property type="entry name" value="GGDEF"/>
    <property type="match status" value="1"/>
</dbReference>
<dbReference type="Gene3D" id="3.40.50.2300">
    <property type="match status" value="1"/>
</dbReference>
<dbReference type="SUPFAM" id="SSF55073">
    <property type="entry name" value="Nucleotide cyclase"/>
    <property type="match status" value="1"/>
</dbReference>
<feature type="domain" description="GGDEF" evidence="4">
    <location>
        <begin position="174"/>
        <end position="309"/>
    </location>
</feature>
<dbReference type="NCBIfam" id="TIGR00254">
    <property type="entry name" value="GGDEF"/>
    <property type="match status" value="1"/>
</dbReference>
<dbReference type="InterPro" id="IPR011006">
    <property type="entry name" value="CheY-like_superfamily"/>
</dbReference>
<dbReference type="PROSITE" id="PS50887">
    <property type="entry name" value="GGDEF"/>
    <property type="match status" value="1"/>
</dbReference>
<protein>
    <submittedName>
        <fullName evidence="5">Response regulator</fullName>
    </submittedName>
</protein>
<dbReference type="InterPro" id="IPR001789">
    <property type="entry name" value="Sig_transdc_resp-reg_receiver"/>
</dbReference>
<dbReference type="InterPro" id="IPR000160">
    <property type="entry name" value="GGDEF_dom"/>
</dbReference>
<dbReference type="PANTHER" id="PTHR44591">
    <property type="entry name" value="STRESS RESPONSE REGULATOR PROTEIN 1"/>
    <property type="match status" value="1"/>
</dbReference>
<dbReference type="PROSITE" id="PS50110">
    <property type="entry name" value="RESPONSE_REGULATORY"/>
    <property type="match status" value="1"/>
</dbReference>
<dbReference type="InterPro" id="IPR043128">
    <property type="entry name" value="Rev_trsase/Diguanyl_cyclase"/>
</dbReference>
<dbReference type="Gene3D" id="3.30.70.270">
    <property type="match status" value="1"/>
</dbReference>
<keyword evidence="1 2" id="KW-0597">Phosphoprotein</keyword>
<dbReference type="SUPFAM" id="SSF52172">
    <property type="entry name" value="CheY-like"/>
    <property type="match status" value="1"/>
</dbReference>